<proteinExistence type="predicted"/>
<reference evidence="1" key="1">
    <citation type="submission" date="2019-10" db="EMBL/GenBank/DDBJ databases">
        <title>Extensively Drug-Resistant Pseudomonas aeruginosa ST664 clone carrying KPC-2-encoding megaplasmid in a burn clinic.</title>
        <authorList>
            <person name="Li Z."/>
            <person name="Cai Z."/>
            <person name="Cai Z."/>
            <person name="Zhang Y."/>
            <person name="Fu T."/>
            <person name="Jin Y."/>
            <person name="Cheng Z."/>
            <person name="Jin S."/>
            <person name="Wu W."/>
            <person name="Yang L."/>
            <person name="Bai F."/>
        </authorList>
    </citation>
    <scope>NUCLEOTIDE SEQUENCE</scope>
    <source>
        <strain evidence="1">NK546</strain>
        <plasmid evidence="1">pNK546b</plasmid>
    </source>
</reference>
<organism evidence="1">
    <name type="scientific">Pseudomonas aeruginosa</name>
    <dbReference type="NCBI Taxonomy" id="287"/>
    <lineage>
        <taxon>Bacteria</taxon>
        <taxon>Pseudomonadati</taxon>
        <taxon>Pseudomonadota</taxon>
        <taxon>Gammaproteobacteria</taxon>
        <taxon>Pseudomonadales</taxon>
        <taxon>Pseudomonadaceae</taxon>
        <taxon>Pseudomonas</taxon>
    </lineage>
</organism>
<geneLocation type="plasmid" evidence="1">
    <name>pNK546b</name>
</geneLocation>
<accession>A0A6C0L1A9</accession>
<keyword evidence="1" id="KW-0614">Plasmid</keyword>
<sequence length="208" mass="23102">MTCYPSSPKDEASRARLMKKFHLALLGALCLQLTGCISYSHQQQADASAWPIPLNSAKPTVSLKVDTDYQFNGTPSQRGFNLPSLERLLTKEYQSSQAFEQVALGLNTADVYAKVKVSNHETGSMLLAIISGATLLVIPGTFDNEWIMETRFFDANGKEQGRVVKREITTTWTQLLLVFALPFNESTDEILAKLARSTLEEASQRKLL</sequence>
<dbReference type="AlphaFoldDB" id="A0A6C0L1A9"/>
<protein>
    <submittedName>
        <fullName evidence="1">Uncharacterized protein</fullName>
    </submittedName>
</protein>
<name>A0A6C0L1A9_PSEAI</name>
<evidence type="ECO:0000313" key="1">
    <source>
        <dbReference type="EMBL" id="QHU24401.1"/>
    </source>
</evidence>
<dbReference type="EMBL" id="MN583270">
    <property type="protein sequence ID" value="QHU24401.1"/>
    <property type="molecule type" value="Genomic_DNA"/>
</dbReference>